<evidence type="ECO:0000313" key="7">
    <source>
        <dbReference type="EMBL" id="QBH13481.1"/>
    </source>
</evidence>
<evidence type="ECO:0000256" key="2">
    <source>
        <dbReference type="ARBA" id="ARBA00022481"/>
    </source>
</evidence>
<name>A0A328FJQ8_9BACT</name>
<organism evidence="8 9">
    <name type="scientific">Desulfobacter hydrogenophilus</name>
    <dbReference type="NCBI Taxonomy" id="2291"/>
    <lineage>
        <taxon>Bacteria</taxon>
        <taxon>Pseudomonadati</taxon>
        <taxon>Thermodesulfobacteriota</taxon>
        <taxon>Desulfobacteria</taxon>
        <taxon>Desulfobacterales</taxon>
        <taxon>Desulfobacteraceae</taxon>
        <taxon>Desulfobacter</taxon>
    </lineage>
</organism>
<dbReference type="OrthoDB" id="5422085at2"/>
<evidence type="ECO:0000256" key="1">
    <source>
        <dbReference type="ARBA" id="ARBA00004167"/>
    </source>
</evidence>
<evidence type="ECO:0000313" key="10">
    <source>
        <dbReference type="Proteomes" id="UP000293902"/>
    </source>
</evidence>
<dbReference type="PANTHER" id="PTHR30093:SF44">
    <property type="entry name" value="TYPE II SECRETION SYSTEM CORE PROTEIN G"/>
    <property type="match status" value="1"/>
</dbReference>
<accession>A0A328FJQ8</accession>
<keyword evidence="2" id="KW-0488">Methylation</keyword>
<evidence type="ECO:0000256" key="5">
    <source>
        <dbReference type="ARBA" id="ARBA00023136"/>
    </source>
</evidence>
<dbReference type="NCBIfam" id="TIGR02532">
    <property type="entry name" value="IV_pilin_GFxxxE"/>
    <property type="match status" value="1"/>
</dbReference>
<dbReference type="RefSeq" id="WP_111952979.1">
    <property type="nucleotide sequence ID" value="NZ_CP036313.1"/>
</dbReference>
<proteinExistence type="predicted"/>
<dbReference type="InterPro" id="IPR045584">
    <property type="entry name" value="Pilin-like"/>
</dbReference>
<evidence type="ECO:0000256" key="4">
    <source>
        <dbReference type="ARBA" id="ARBA00022989"/>
    </source>
</evidence>
<reference evidence="8 9" key="1">
    <citation type="submission" date="2018-06" db="EMBL/GenBank/DDBJ databases">
        <title>Complete Genome Sequence of Desulfobacter hydrogenophilus (DSM3380).</title>
        <authorList>
            <person name="Marietou A."/>
            <person name="Schreiber L."/>
            <person name="Marshall I."/>
            <person name="Jorgensen B."/>
        </authorList>
    </citation>
    <scope>NUCLEOTIDE SEQUENCE [LARGE SCALE GENOMIC DNA]</scope>
    <source>
        <strain evidence="8 9">DSM 3380</strain>
    </source>
</reference>
<keyword evidence="3 6" id="KW-0812">Transmembrane</keyword>
<protein>
    <submittedName>
        <fullName evidence="7">Prepilin-type N-terminal cleavage/methylation domain-containing protein</fullName>
    </submittedName>
    <submittedName>
        <fullName evidence="8">Prepilin-type cleavage/methylation domain-containing protein</fullName>
    </submittedName>
</protein>
<dbReference type="GO" id="GO:0016020">
    <property type="term" value="C:membrane"/>
    <property type="evidence" value="ECO:0007669"/>
    <property type="project" value="UniProtKB-SubCell"/>
</dbReference>
<keyword evidence="5 6" id="KW-0472">Membrane</keyword>
<dbReference type="AlphaFoldDB" id="A0A328FJQ8"/>
<dbReference type="Gene3D" id="3.30.700.10">
    <property type="entry name" value="Glycoprotein, Type 4 Pilin"/>
    <property type="match status" value="1"/>
</dbReference>
<sequence>MTKLIRNNQNGFTLIELMIVVAIIGILAAIAIPNFLNYQLKAKTAEAKVNLGAIATSQESYRAENDTFHACAATPATNGGQVKVDWATGGIADFTVIGFAPSGQVYYSYTVEPDATSTLTTIVDGFVATAEGNLDGAGVVPGGLATAGTIGSGAATATNGLFSIDASRAYQDENSGVW</sequence>
<dbReference type="GO" id="GO:0015627">
    <property type="term" value="C:type II protein secretion system complex"/>
    <property type="evidence" value="ECO:0007669"/>
    <property type="project" value="InterPro"/>
</dbReference>
<dbReference type="EMBL" id="CP036313">
    <property type="protein sequence ID" value="QBH13481.1"/>
    <property type="molecule type" value="Genomic_DNA"/>
</dbReference>
<dbReference type="PRINTS" id="PR00813">
    <property type="entry name" value="BCTERIALGSPG"/>
</dbReference>
<comment type="subcellular location">
    <subcellularLocation>
        <location evidence="1">Membrane</location>
        <topology evidence="1">Single-pass membrane protein</topology>
    </subcellularLocation>
</comment>
<dbReference type="PANTHER" id="PTHR30093">
    <property type="entry name" value="GENERAL SECRETION PATHWAY PROTEIN G"/>
    <property type="match status" value="1"/>
</dbReference>
<dbReference type="Pfam" id="PF07963">
    <property type="entry name" value="N_methyl"/>
    <property type="match status" value="1"/>
</dbReference>
<dbReference type="EMBL" id="QLNI01000002">
    <property type="protein sequence ID" value="RAM03732.1"/>
    <property type="molecule type" value="Genomic_DNA"/>
</dbReference>
<gene>
    <name evidence="8" type="ORF">DO021_01355</name>
    <name evidence="7" type="ORF">EYB58_11425</name>
</gene>
<dbReference type="SUPFAM" id="SSF54523">
    <property type="entry name" value="Pili subunits"/>
    <property type="match status" value="1"/>
</dbReference>
<evidence type="ECO:0000313" key="8">
    <source>
        <dbReference type="EMBL" id="RAM03732.1"/>
    </source>
</evidence>
<dbReference type="Proteomes" id="UP000293902">
    <property type="component" value="Chromosome"/>
</dbReference>
<dbReference type="Proteomes" id="UP000248798">
    <property type="component" value="Unassembled WGS sequence"/>
</dbReference>
<evidence type="ECO:0000256" key="6">
    <source>
        <dbReference type="SAM" id="Phobius"/>
    </source>
</evidence>
<keyword evidence="4 6" id="KW-1133">Transmembrane helix</keyword>
<dbReference type="InterPro" id="IPR000983">
    <property type="entry name" value="Bac_GSPG_pilin"/>
</dbReference>
<dbReference type="InterPro" id="IPR012902">
    <property type="entry name" value="N_methyl_site"/>
</dbReference>
<keyword evidence="10" id="KW-1185">Reference proteome</keyword>
<feature type="transmembrane region" description="Helical" evidence="6">
    <location>
        <begin position="12"/>
        <end position="36"/>
    </location>
</feature>
<dbReference type="GO" id="GO:0015628">
    <property type="term" value="P:protein secretion by the type II secretion system"/>
    <property type="evidence" value="ECO:0007669"/>
    <property type="project" value="InterPro"/>
</dbReference>
<evidence type="ECO:0000256" key="3">
    <source>
        <dbReference type="ARBA" id="ARBA00022692"/>
    </source>
</evidence>
<evidence type="ECO:0000313" key="9">
    <source>
        <dbReference type="Proteomes" id="UP000248798"/>
    </source>
</evidence>
<reference evidence="7 10" key="2">
    <citation type="submission" date="2019-02" db="EMBL/GenBank/DDBJ databases">
        <title>Complete genome sequence of Desulfobacter hydrogenophilus AcRS1.</title>
        <authorList>
            <person name="Marietou A."/>
            <person name="Lund M.B."/>
            <person name="Marshall I.P.G."/>
            <person name="Schreiber L."/>
            <person name="Jorgensen B."/>
        </authorList>
    </citation>
    <scope>NUCLEOTIDE SEQUENCE [LARGE SCALE GENOMIC DNA]</scope>
    <source>
        <strain evidence="7 10">AcRS1</strain>
    </source>
</reference>